<comment type="caution">
    <text evidence="1">The sequence shown here is derived from an EMBL/GenBank/DDBJ whole genome shotgun (WGS) entry which is preliminary data.</text>
</comment>
<evidence type="ECO:0000313" key="1">
    <source>
        <dbReference type="EMBL" id="POI30527.1"/>
    </source>
</evidence>
<reference evidence="1 2" key="1">
    <citation type="submission" date="2018-01" db="EMBL/GenBank/DDBJ databases">
        <title>Comparison of the Chinese Bamboo Partridge and Red Junglefowl genome sequences highlights the importance of demography in genome evolution.</title>
        <authorList>
            <person name="Tiley G.P."/>
            <person name="Kimball R.T."/>
            <person name="Braun E.L."/>
            <person name="Burleigh J.G."/>
        </authorList>
    </citation>
    <scope>NUCLEOTIDE SEQUENCE [LARGE SCALE GENOMIC DNA]</scope>
    <source>
        <strain evidence="1">RTK389</strain>
        <tissue evidence="1">Blood</tissue>
    </source>
</reference>
<dbReference type="AlphaFoldDB" id="A0A2P4T2C7"/>
<evidence type="ECO:0000313" key="2">
    <source>
        <dbReference type="Proteomes" id="UP000237246"/>
    </source>
</evidence>
<organism evidence="1 2">
    <name type="scientific">Bambusicola thoracicus</name>
    <name type="common">Chinese bamboo-partridge</name>
    <name type="synonym">Perdix thoracica</name>
    <dbReference type="NCBI Taxonomy" id="9083"/>
    <lineage>
        <taxon>Eukaryota</taxon>
        <taxon>Metazoa</taxon>
        <taxon>Chordata</taxon>
        <taxon>Craniata</taxon>
        <taxon>Vertebrata</taxon>
        <taxon>Euteleostomi</taxon>
        <taxon>Archelosauria</taxon>
        <taxon>Archosauria</taxon>
        <taxon>Dinosauria</taxon>
        <taxon>Saurischia</taxon>
        <taxon>Theropoda</taxon>
        <taxon>Coelurosauria</taxon>
        <taxon>Aves</taxon>
        <taxon>Neognathae</taxon>
        <taxon>Galloanserae</taxon>
        <taxon>Galliformes</taxon>
        <taxon>Phasianidae</taxon>
        <taxon>Perdicinae</taxon>
        <taxon>Bambusicola</taxon>
    </lineage>
</organism>
<accession>A0A2P4T2C7</accession>
<protein>
    <submittedName>
        <fullName evidence="1">Uncharacterized protein</fullName>
    </submittedName>
</protein>
<gene>
    <name evidence="1" type="ORF">CIB84_005723</name>
</gene>
<keyword evidence="2" id="KW-1185">Reference proteome</keyword>
<proteinExistence type="predicted"/>
<dbReference type="Proteomes" id="UP000237246">
    <property type="component" value="Unassembled WGS sequence"/>
</dbReference>
<sequence length="133" mass="14367">LCTRAVLSAAPAARCSGCRAAQPAAGCSYEGSSSNFSISRNHVRAAVKTTEHPGWKGTRGESHLEKKIPSVFPKDRMHRAGDSPSTWSTCYNQIFLNLSFHFEVHRLHGCRGDPQTASRAACTVLSACRLHAA</sequence>
<dbReference type="EMBL" id="PPHD01011495">
    <property type="protein sequence ID" value="POI30527.1"/>
    <property type="molecule type" value="Genomic_DNA"/>
</dbReference>
<feature type="non-terminal residue" evidence="1">
    <location>
        <position position="1"/>
    </location>
</feature>
<name>A0A2P4T2C7_BAMTH</name>